<feature type="modified residue" description="4-aspartylphosphate" evidence="1">
    <location>
        <position position="55"/>
    </location>
</feature>
<accession>A0A1V9F0M0</accession>
<dbReference type="Proteomes" id="UP000192276">
    <property type="component" value="Unassembled WGS sequence"/>
</dbReference>
<comment type="caution">
    <text evidence="4">The sequence shown here is derived from an EMBL/GenBank/DDBJ whole genome shotgun (WGS) entry which is preliminary data.</text>
</comment>
<evidence type="ECO:0000259" key="3">
    <source>
        <dbReference type="PROSITE" id="PS50930"/>
    </source>
</evidence>
<dbReference type="GO" id="GO:0003677">
    <property type="term" value="F:DNA binding"/>
    <property type="evidence" value="ECO:0007669"/>
    <property type="project" value="UniProtKB-KW"/>
</dbReference>
<dbReference type="Gene3D" id="2.40.50.1020">
    <property type="entry name" value="LytTr DNA-binding domain"/>
    <property type="match status" value="1"/>
</dbReference>
<keyword evidence="5" id="KW-1185">Reference proteome</keyword>
<dbReference type="SMART" id="SM00448">
    <property type="entry name" value="REC"/>
    <property type="match status" value="1"/>
</dbReference>
<dbReference type="InterPro" id="IPR011006">
    <property type="entry name" value="CheY-like_superfamily"/>
</dbReference>
<feature type="domain" description="HTH LytTR-type" evidence="3">
    <location>
        <begin position="138"/>
        <end position="207"/>
    </location>
</feature>
<dbReference type="PROSITE" id="PS50110">
    <property type="entry name" value="RESPONSE_REGULATORY"/>
    <property type="match status" value="1"/>
</dbReference>
<dbReference type="InterPro" id="IPR001789">
    <property type="entry name" value="Sig_transdc_resp-reg_receiver"/>
</dbReference>
<name>A0A1V9F0M0_9BACT</name>
<evidence type="ECO:0000313" key="5">
    <source>
        <dbReference type="Proteomes" id="UP000192276"/>
    </source>
</evidence>
<evidence type="ECO:0000259" key="2">
    <source>
        <dbReference type="PROSITE" id="PS50110"/>
    </source>
</evidence>
<keyword evidence="4" id="KW-0238">DNA-binding</keyword>
<keyword evidence="1" id="KW-0597">Phosphoprotein</keyword>
<dbReference type="InterPro" id="IPR007492">
    <property type="entry name" value="LytTR_DNA-bd_dom"/>
</dbReference>
<feature type="domain" description="Response regulatory" evidence="2">
    <location>
        <begin position="4"/>
        <end position="115"/>
    </location>
</feature>
<evidence type="ECO:0000313" key="4">
    <source>
        <dbReference type="EMBL" id="OQP51898.1"/>
    </source>
</evidence>
<dbReference type="OrthoDB" id="9787344at2"/>
<dbReference type="PROSITE" id="PS50930">
    <property type="entry name" value="HTH_LYTTR"/>
    <property type="match status" value="1"/>
</dbReference>
<dbReference type="RefSeq" id="WP_081169859.1">
    <property type="nucleotide sequence ID" value="NZ_LWBP01000216.1"/>
</dbReference>
<proteinExistence type="predicted"/>
<dbReference type="EMBL" id="LWBP01000216">
    <property type="protein sequence ID" value="OQP51898.1"/>
    <property type="molecule type" value="Genomic_DNA"/>
</dbReference>
<evidence type="ECO:0000256" key="1">
    <source>
        <dbReference type="PROSITE-ProRule" id="PRU00169"/>
    </source>
</evidence>
<dbReference type="InterPro" id="IPR046947">
    <property type="entry name" value="LytR-like"/>
</dbReference>
<dbReference type="Pfam" id="PF04397">
    <property type="entry name" value="LytTR"/>
    <property type="match status" value="1"/>
</dbReference>
<dbReference type="AlphaFoldDB" id="A0A1V9F0M0"/>
<dbReference type="Gene3D" id="3.40.50.2300">
    <property type="match status" value="1"/>
</dbReference>
<dbReference type="GO" id="GO:0000156">
    <property type="term" value="F:phosphorelay response regulator activity"/>
    <property type="evidence" value="ECO:0007669"/>
    <property type="project" value="InterPro"/>
</dbReference>
<organism evidence="4 5">
    <name type="scientific">Niastella populi</name>
    <dbReference type="NCBI Taxonomy" id="550983"/>
    <lineage>
        <taxon>Bacteria</taxon>
        <taxon>Pseudomonadati</taxon>
        <taxon>Bacteroidota</taxon>
        <taxon>Chitinophagia</taxon>
        <taxon>Chitinophagales</taxon>
        <taxon>Chitinophagaceae</taxon>
        <taxon>Niastella</taxon>
    </lineage>
</organism>
<reference evidence="5" key="1">
    <citation type="submission" date="2016-04" db="EMBL/GenBank/DDBJ databases">
        <authorList>
            <person name="Chen L."/>
            <person name="Zhuang W."/>
            <person name="Wang G."/>
        </authorList>
    </citation>
    <scope>NUCLEOTIDE SEQUENCE [LARGE SCALE GENOMIC DNA]</scope>
    <source>
        <strain evidence="5">208</strain>
    </source>
</reference>
<dbReference type="PANTHER" id="PTHR37299">
    <property type="entry name" value="TRANSCRIPTIONAL REGULATOR-RELATED"/>
    <property type="match status" value="1"/>
</dbReference>
<gene>
    <name evidence="4" type="ORF">A4R26_29205</name>
</gene>
<dbReference type="SMART" id="SM00850">
    <property type="entry name" value="LytTR"/>
    <property type="match status" value="1"/>
</dbReference>
<protein>
    <submittedName>
        <fullName evidence="4">DNA-binding response regulator</fullName>
    </submittedName>
</protein>
<dbReference type="Pfam" id="PF00072">
    <property type="entry name" value="Response_reg"/>
    <property type="match status" value="1"/>
</dbReference>
<dbReference type="SUPFAM" id="SSF52172">
    <property type="entry name" value="CheY-like"/>
    <property type="match status" value="1"/>
</dbReference>
<sequence>MKLKCIITDDEPLSAEGLAKYVGVIDYLELVAVAQNPLELNNLLESQPVDLIFLDIQMPFMTGLDFLKIRTSLPMVILTTAYSDYAIEGFQLDVIDYLLKPITFTRFVKATNKAKDYYILKNQKIESAVTPAPDYVFIKCENKYEKIQIGEILFVQALQNYVMIYTGHTKFMTLLPLKTVETYLDNGQFLRVHKSYLVAIAKIDSIDGNDIRIQQHNIPISRNLRDEVIEVVVKSKLMGR</sequence>
<dbReference type="PANTHER" id="PTHR37299:SF1">
    <property type="entry name" value="STAGE 0 SPORULATION PROTEIN A HOMOLOG"/>
    <property type="match status" value="1"/>
</dbReference>
<dbReference type="STRING" id="550983.A4R26_29205"/>